<evidence type="ECO:0000313" key="2">
    <source>
        <dbReference type="EMBL" id="ACZ22626.1"/>
    </source>
</evidence>
<protein>
    <recommendedName>
        <fullName evidence="4">Lipoprotein</fullName>
    </recommendedName>
</protein>
<dbReference type="HOGENOM" id="CLU_1585343_0_0_11"/>
<evidence type="ECO:0008006" key="4">
    <source>
        <dbReference type="Google" id="ProtNLM"/>
    </source>
</evidence>
<keyword evidence="3" id="KW-1185">Reference proteome</keyword>
<reference evidence="2 3" key="1">
    <citation type="journal article" date="2009" name="Stand. Genomic Sci.">
        <title>Complete genome sequence of Sanguibacter keddieii type strain (ST-74).</title>
        <authorList>
            <person name="Ivanova N."/>
            <person name="Sikorski J."/>
            <person name="Sims D."/>
            <person name="Brettin T."/>
            <person name="Detter J.C."/>
            <person name="Han C."/>
            <person name="Lapidus A."/>
            <person name="Copeland A."/>
            <person name="Glavina Del Rio T."/>
            <person name="Nolan M."/>
            <person name="Chen F."/>
            <person name="Lucas S."/>
            <person name="Tice H."/>
            <person name="Cheng J.F."/>
            <person name="Bruce D."/>
            <person name="Goodwin L."/>
            <person name="Pitluck S."/>
            <person name="Pati A."/>
            <person name="Mavromatis K."/>
            <person name="Chen A."/>
            <person name="Palaniappan K."/>
            <person name="D'haeseleer P."/>
            <person name="Chain P."/>
            <person name="Bristow J."/>
            <person name="Eisen J.A."/>
            <person name="Markowitz V."/>
            <person name="Hugenholtz P."/>
            <person name="Goker M."/>
            <person name="Pukall R."/>
            <person name="Klenk H.P."/>
            <person name="Kyrpides N.C."/>
        </authorList>
    </citation>
    <scope>NUCLEOTIDE SEQUENCE [LARGE SCALE GENOMIC DNA]</scope>
    <source>
        <strain evidence="3">ATCC 51767 / DSM 10542 / NCFB 3025 / ST-74</strain>
    </source>
</reference>
<dbReference type="RefSeq" id="WP_012867695.1">
    <property type="nucleotide sequence ID" value="NC_013521.1"/>
</dbReference>
<accession>D1BAS5</accession>
<dbReference type="KEGG" id="ske:Sked_27220"/>
<dbReference type="Proteomes" id="UP000000322">
    <property type="component" value="Chromosome"/>
</dbReference>
<proteinExistence type="predicted"/>
<keyword evidence="1" id="KW-0732">Signal</keyword>
<dbReference type="EMBL" id="CP001819">
    <property type="protein sequence ID" value="ACZ22626.1"/>
    <property type="molecule type" value="Genomic_DNA"/>
</dbReference>
<evidence type="ECO:0000313" key="3">
    <source>
        <dbReference type="Proteomes" id="UP000000322"/>
    </source>
</evidence>
<name>D1BAS5_SANKS</name>
<feature type="signal peptide" evidence="1">
    <location>
        <begin position="1"/>
        <end position="24"/>
    </location>
</feature>
<gene>
    <name evidence="2" type="ordered locus">Sked_27220</name>
</gene>
<sequence>MASTDTAVRWAGALSIALVLSACSAEPTSEEVEQRAREIQQWMGARNEGGVAGTLGAGAGLVSPLDEVPHDQAGRQTPGVTLSYETPVVLEGVLASCFGDGTVDLTVHVATVSGEITYDTSTEFPDLPCGEDSELTLEADDVTAIGFSVSGVERDGAYSAVALGTPPP</sequence>
<dbReference type="OrthoDB" id="4953239at2"/>
<feature type="chain" id="PRO_5038977672" description="Lipoprotein" evidence="1">
    <location>
        <begin position="25"/>
        <end position="168"/>
    </location>
</feature>
<evidence type="ECO:0000256" key="1">
    <source>
        <dbReference type="SAM" id="SignalP"/>
    </source>
</evidence>
<organism evidence="2 3">
    <name type="scientific">Sanguibacter keddieii (strain ATCC 51767 / DSM 10542 / NCFB 3025 / ST-74)</name>
    <dbReference type="NCBI Taxonomy" id="446469"/>
    <lineage>
        <taxon>Bacteria</taxon>
        <taxon>Bacillati</taxon>
        <taxon>Actinomycetota</taxon>
        <taxon>Actinomycetes</taxon>
        <taxon>Micrococcales</taxon>
        <taxon>Sanguibacteraceae</taxon>
        <taxon>Sanguibacter</taxon>
    </lineage>
</organism>
<dbReference type="AlphaFoldDB" id="D1BAS5"/>